<reference evidence="1 2" key="1">
    <citation type="submission" date="2019-07" db="EMBL/GenBank/DDBJ databases">
        <authorList>
            <person name="Huq M.A."/>
        </authorList>
    </citation>
    <scope>NUCLEOTIDE SEQUENCE [LARGE SCALE GENOMIC DNA]</scope>
    <source>
        <strain evidence="1 2">MAH-3</strain>
    </source>
</reference>
<keyword evidence="2" id="KW-1185">Reference proteome</keyword>
<accession>A0A556N2L2</accession>
<dbReference type="AlphaFoldDB" id="A0A556N2L2"/>
<dbReference type="RefSeq" id="WP_144331826.1">
    <property type="nucleotide sequence ID" value="NZ_VLPL01000002.1"/>
</dbReference>
<dbReference type="Proteomes" id="UP000316008">
    <property type="component" value="Unassembled WGS sequence"/>
</dbReference>
<name>A0A556N2L2_9FLAO</name>
<evidence type="ECO:0000313" key="1">
    <source>
        <dbReference type="EMBL" id="TSJ46289.1"/>
    </source>
</evidence>
<evidence type="ECO:0000313" key="2">
    <source>
        <dbReference type="Proteomes" id="UP000316008"/>
    </source>
</evidence>
<proteinExistence type="predicted"/>
<comment type="caution">
    <text evidence="1">The sequence shown here is derived from an EMBL/GenBank/DDBJ whole genome shotgun (WGS) entry which is preliminary data.</text>
</comment>
<organism evidence="1 2">
    <name type="scientific">Fluviicola chungangensis</name>
    <dbReference type="NCBI Taxonomy" id="2597671"/>
    <lineage>
        <taxon>Bacteria</taxon>
        <taxon>Pseudomonadati</taxon>
        <taxon>Bacteroidota</taxon>
        <taxon>Flavobacteriia</taxon>
        <taxon>Flavobacteriales</taxon>
        <taxon>Crocinitomicaceae</taxon>
        <taxon>Fluviicola</taxon>
    </lineage>
</organism>
<sequence>MSNIINLSKAHASLMYKALEQSLKEKEVVASKLIAEIEADKTLLNQLSRVISGEINAQVKEASDNSQKHEHVDYNPEWALLEKIDYTLNSKKEFMTAGEIATFIYNIDSKYPNFNDLKATVASTLSPYAKSNKRYQRFKDDQDSAFKYGLIDWNDPIL</sequence>
<gene>
    <name evidence="1" type="ORF">FO442_03800</name>
</gene>
<dbReference type="EMBL" id="VLPL01000002">
    <property type="protein sequence ID" value="TSJ46289.1"/>
    <property type="molecule type" value="Genomic_DNA"/>
</dbReference>
<protein>
    <submittedName>
        <fullName evidence="1">Uncharacterized protein</fullName>
    </submittedName>
</protein>